<name>A0A072P426_SCHAZ</name>
<evidence type="ECO:0000256" key="5">
    <source>
        <dbReference type="ARBA" id="ARBA00022741"/>
    </source>
</evidence>
<dbReference type="Gene3D" id="3.30.450.20">
    <property type="entry name" value="PAS domain"/>
    <property type="match status" value="1"/>
</dbReference>
<keyword evidence="10" id="KW-1133">Transmembrane helix</keyword>
<dbReference type="InterPro" id="IPR033425">
    <property type="entry name" value="MASE3"/>
</dbReference>
<dbReference type="PROSITE" id="PS50109">
    <property type="entry name" value="HIS_KIN"/>
    <property type="match status" value="1"/>
</dbReference>
<dbReference type="SUPFAM" id="SSF55785">
    <property type="entry name" value="PYP-like sensor domain (PAS domain)"/>
    <property type="match status" value="1"/>
</dbReference>
<proteinExistence type="predicted"/>
<dbReference type="EMBL" id="JJRY01000001">
    <property type="protein sequence ID" value="KEF40220.1"/>
    <property type="molecule type" value="Genomic_DNA"/>
</dbReference>
<dbReference type="PATRIC" id="fig|1348973.3.peg.229"/>
<dbReference type="InterPro" id="IPR003594">
    <property type="entry name" value="HATPase_dom"/>
</dbReference>
<dbReference type="InterPro" id="IPR036097">
    <property type="entry name" value="HisK_dim/P_sf"/>
</dbReference>
<evidence type="ECO:0000256" key="10">
    <source>
        <dbReference type="SAM" id="Phobius"/>
    </source>
</evidence>
<dbReference type="PANTHER" id="PTHR43065:SF34">
    <property type="entry name" value="SPORULATION KINASE A"/>
    <property type="match status" value="1"/>
</dbReference>
<keyword evidence="5" id="KW-0547">Nucleotide-binding</keyword>
<dbReference type="SMART" id="SM00388">
    <property type="entry name" value="HisKA"/>
    <property type="match status" value="1"/>
</dbReference>
<dbReference type="CDD" id="cd00075">
    <property type="entry name" value="HATPase"/>
    <property type="match status" value="1"/>
</dbReference>
<reference evidence="12 13" key="1">
    <citation type="submission" date="2014-04" db="EMBL/GenBank/DDBJ databases">
        <title>Draft genome sequence of Bacillus azotoformans MEV2011, a (co-) denitrifying strain unable to grow in the presence of oxygen.</title>
        <authorList>
            <person name="Nielsen M."/>
            <person name="Schreiber L."/>
            <person name="Finster K."/>
            <person name="Schramm A."/>
        </authorList>
    </citation>
    <scope>NUCLEOTIDE SEQUENCE [LARGE SCALE GENOMIC DNA]</scope>
    <source>
        <strain evidence="12 13">MEV2011</strain>
    </source>
</reference>
<evidence type="ECO:0000256" key="7">
    <source>
        <dbReference type="ARBA" id="ARBA00022840"/>
    </source>
</evidence>
<feature type="transmembrane region" description="Helical" evidence="10">
    <location>
        <begin position="12"/>
        <end position="29"/>
    </location>
</feature>
<dbReference type="SUPFAM" id="SSF55874">
    <property type="entry name" value="ATPase domain of HSP90 chaperone/DNA topoisomerase II/histidine kinase"/>
    <property type="match status" value="1"/>
</dbReference>
<dbReference type="Proteomes" id="UP000027936">
    <property type="component" value="Unassembled WGS sequence"/>
</dbReference>
<keyword evidence="7" id="KW-0067">ATP-binding</keyword>
<feature type="domain" description="Histidine kinase" evidence="11">
    <location>
        <begin position="416"/>
        <end position="619"/>
    </location>
</feature>
<evidence type="ECO:0000259" key="11">
    <source>
        <dbReference type="PROSITE" id="PS50109"/>
    </source>
</evidence>
<comment type="catalytic activity">
    <reaction evidence="1">
        <text>ATP + protein L-histidine = ADP + protein N-phospho-L-histidine.</text>
        <dbReference type="EC" id="2.7.13.3"/>
    </reaction>
</comment>
<feature type="transmembrane region" description="Helical" evidence="10">
    <location>
        <begin position="150"/>
        <end position="167"/>
    </location>
</feature>
<dbReference type="InterPro" id="IPR004358">
    <property type="entry name" value="Sig_transdc_His_kin-like_C"/>
</dbReference>
<evidence type="ECO:0000256" key="1">
    <source>
        <dbReference type="ARBA" id="ARBA00000085"/>
    </source>
</evidence>
<dbReference type="PRINTS" id="PR00344">
    <property type="entry name" value="BCTRLSENSOR"/>
</dbReference>
<dbReference type="FunFam" id="1.10.287.130:FF:000040">
    <property type="entry name" value="PAS domain-containing sensor histidine kinase"/>
    <property type="match status" value="1"/>
</dbReference>
<accession>A0A072P426</accession>
<feature type="transmembrane region" description="Helical" evidence="10">
    <location>
        <begin position="41"/>
        <end position="61"/>
    </location>
</feature>
<dbReference type="Pfam" id="PF02518">
    <property type="entry name" value="HATPase_c"/>
    <property type="match status" value="1"/>
</dbReference>
<dbReference type="AlphaFoldDB" id="A0A072P426"/>
<evidence type="ECO:0000313" key="12">
    <source>
        <dbReference type="EMBL" id="KEF40220.1"/>
    </source>
</evidence>
<feature type="transmembrane region" description="Helical" evidence="10">
    <location>
        <begin position="187"/>
        <end position="205"/>
    </location>
</feature>
<feature type="transmembrane region" description="Helical" evidence="10">
    <location>
        <begin position="238"/>
        <end position="261"/>
    </location>
</feature>
<protein>
    <recommendedName>
        <fullName evidence="2">histidine kinase</fullName>
        <ecNumber evidence="2">2.7.13.3</ecNumber>
    </recommendedName>
</protein>
<keyword evidence="10" id="KW-0472">Membrane</keyword>
<dbReference type="InterPro" id="IPR003661">
    <property type="entry name" value="HisK_dim/P_dom"/>
</dbReference>
<dbReference type="SMART" id="SM00387">
    <property type="entry name" value="HATPase_c"/>
    <property type="match status" value="1"/>
</dbReference>
<dbReference type="Pfam" id="PF00512">
    <property type="entry name" value="HisKA"/>
    <property type="match status" value="1"/>
</dbReference>
<gene>
    <name evidence="12" type="ORF">M670_00240</name>
</gene>
<dbReference type="Gene3D" id="3.30.565.10">
    <property type="entry name" value="Histidine kinase-like ATPase, C-terminal domain"/>
    <property type="match status" value="1"/>
</dbReference>
<dbReference type="InterPro" id="IPR036890">
    <property type="entry name" value="HATPase_C_sf"/>
</dbReference>
<feature type="transmembrane region" description="Helical" evidence="10">
    <location>
        <begin position="212"/>
        <end position="232"/>
    </location>
</feature>
<evidence type="ECO:0000256" key="4">
    <source>
        <dbReference type="ARBA" id="ARBA00022679"/>
    </source>
</evidence>
<dbReference type="SUPFAM" id="SSF47384">
    <property type="entry name" value="Homodimeric domain of signal transducing histidine kinase"/>
    <property type="match status" value="1"/>
</dbReference>
<dbReference type="PANTHER" id="PTHR43065">
    <property type="entry name" value="SENSOR HISTIDINE KINASE"/>
    <property type="match status" value="1"/>
</dbReference>
<dbReference type="GO" id="GO:0030435">
    <property type="term" value="P:sporulation resulting in formation of a cellular spore"/>
    <property type="evidence" value="ECO:0007669"/>
    <property type="project" value="UniProtKB-KW"/>
</dbReference>
<keyword evidence="10" id="KW-0812">Transmembrane</keyword>
<keyword evidence="4" id="KW-0808">Transferase</keyword>
<keyword evidence="6 12" id="KW-0418">Kinase</keyword>
<comment type="caution">
    <text evidence="12">The sequence shown here is derived from an EMBL/GenBank/DDBJ whole genome shotgun (WGS) entry which is preliminary data.</text>
</comment>
<evidence type="ECO:0000256" key="9">
    <source>
        <dbReference type="ARBA" id="ARBA00023012"/>
    </source>
</evidence>
<dbReference type="EC" id="2.7.13.3" evidence="2"/>
<dbReference type="InterPro" id="IPR035965">
    <property type="entry name" value="PAS-like_dom_sf"/>
</dbReference>
<sequence>MSQVSKNIERKAISFALIGFIFYLLVLFIEFPSFLDANTHLFIHTLMELTSIIISAVIFLYGWLTWSYTKSRILIFISASFLSVGILDIFHTLLFDGFPFSTTPEPSTWFWIIGSLTEIVGISIVFFLVKTSSNLYSKSNRERCILTASSLLYSLGIASIIILFSGSLPPLISEMGGTTSFKNNIEYSISLFHLTGIIYTSFLYYRKKNEFYLYLLLSFYFLMLCSLTVTIYTNVHDIIHILGHFYKIFGYYFILRAFYLTNIRVPFEEKKITEEELQDTKEEFKNIILQNQGIIIKLVKRDDEFIHTLCDGKLLSDLKLTQDQIVGHSVHHFLRKEVADQLHREFERVWYKGDDLGIEFEIYEDVFLLMTLTRVTPFGKPPELIGNIVDISELKQAEALLRKTEKLSIVGELAAGFAHEIRNPLTTIKGFLQLMSKNEDPTNKKYTSIMLEEIDRLEMITSEFMVVAKPEATKYQTIELIKILEDVIAFLTPQALLKNVQIQFDTVINHVNVYGDEHHLKQVLINVYKNAMEAMPTGGNISTNLTIEDNYIAIEIIDEGCGIPEELMPRLGEPFYTLKEKGTGLGLMVSYKIIEAHKGKLEISSELNVGTTVKMKLPI</sequence>
<evidence type="ECO:0000256" key="6">
    <source>
        <dbReference type="ARBA" id="ARBA00022777"/>
    </source>
</evidence>
<evidence type="ECO:0000256" key="8">
    <source>
        <dbReference type="ARBA" id="ARBA00022969"/>
    </source>
</evidence>
<dbReference type="Gene3D" id="1.10.287.130">
    <property type="match status" value="1"/>
</dbReference>
<dbReference type="RefSeq" id="WP_051678007.1">
    <property type="nucleotide sequence ID" value="NZ_JJRY01000001.1"/>
</dbReference>
<evidence type="ECO:0000256" key="3">
    <source>
        <dbReference type="ARBA" id="ARBA00022553"/>
    </source>
</evidence>
<dbReference type="OrthoDB" id="9815750at2"/>
<feature type="transmembrane region" description="Helical" evidence="10">
    <location>
        <begin position="73"/>
        <end position="94"/>
    </location>
</feature>
<dbReference type="Pfam" id="PF17159">
    <property type="entry name" value="MASE3"/>
    <property type="match status" value="1"/>
</dbReference>
<feature type="transmembrane region" description="Helical" evidence="10">
    <location>
        <begin position="109"/>
        <end position="129"/>
    </location>
</feature>
<evidence type="ECO:0000256" key="2">
    <source>
        <dbReference type="ARBA" id="ARBA00012438"/>
    </source>
</evidence>
<dbReference type="GO" id="GO:0005524">
    <property type="term" value="F:ATP binding"/>
    <property type="evidence" value="ECO:0007669"/>
    <property type="project" value="UniProtKB-KW"/>
</dbReference>
<evidence type="ECO:0000313" key="13">
    <source>
        <dbReference type="Proteomes" id="UP000027936"/>
    </source>
</evidence>
<dbReference type="InterPro" id="IPR005467">
    <property type="entry name" value="His_kinase_dom"/>
</dbReference>
<keyword evidence="8" id="KW-0749">Sporulation</keyword>
<dbReference type="CDD" id="cd00082">
    <property type="entry name" value="HisKA"/>
    <property type="match status" value="1"/>
</dbReference>
<organism evidence="12 13">
    <name type="scientific">Schinkia azotoformans MEV2011</name>
    <dbReference type="NCBI Taxonomy" id="1348973"/>
    <lineage>
        <taxon>Bacteria</taxon>
        <taxon>Bacillati</taxon>
        <taxon>Bacillota</taxon>
        <taxon>Bacilli</taxon>
        <taxon>Bacillales</taxon>
        <taxon>Bacillaceae</taxon>
        <taxon>Calidifontibacillus/Schinkia group</taxon>
        <taxon>Schinkia</taxon>
    </lineage>
</organism>
<keyword evidence="3" id="KW-0597">Phosphoprotein</keyword>
<keyword evidence="9" id="KW-0902">Two-component regulatory system</keyword>
<dbReference type="GO" id="GO:0000155">
    <property type="term" value="F:phosphorelay sensor kinase activity"/>
    <property type="evidence" value="ECO:0007669"/>
    <property type="project" value="InterPro"/>
</dbReference>